<protein>
    <submittedName>
        <fullName evidence="2">Uncharacterized protein</fullName>
    </submittedName>
</protein>
<evidence type="ECO:0000313" key="2">
    <source>
        <dbReference type="EMBL" id="SFD75677.1"/>
    </source>
</evidence>
<feature type="region of interest" description="Disordered" evidence="1">
    <location>
        <begin position="13"/>
        <end position="92"/>
    </location>
</feature>
<proteinExistence type="predicted"/>
<dbReference type="EMBL" id="FOMX01000004">
    <property type="protein sequence ID" value="SFD75677.1"/>
    <property type="molecule type" value="Genomic_DNA"/>
</dbReference>
<keyword evidence="3" id="KW-1185">Reference proteome</keyword>
<evidence type="ECO:0000256" key="1">
    <source>
        <dbReference type="SAM" id="MobiDB-lite"/>
    </source>
</evidence>
<feature type="compositionally biased region" description="Low complexity" evidence="1">
    <location>
        <begin position="15"/>
        <end position="71"/>
    </location>
</feature>
<sequence>MVTVVLLIACGPGKSGESAGSSTSEASEASGASSTAPTTGMGQSSTTGVTTTGADETSMSEASTTTGASSEPIGDPEFCPIDWPAPATVAGTTPSGPFTGARAWFGWAACNVQFPAIYVFEDPAEIADAIADEQAIDRALVIAVPRMGWDFTAFTGESEPWVFEMEGGSFEHGTLAGGEVTLSLSVSVAETVSPVGTPRIVGEFALHSQDGEWDLSGAFDAAYCGPLPDWVPVNCE</sequence>
<gene>
    <name evidence="2" type="ORF">SAMN02745121_01397</name>
</gene>
<dbReference type="STRING" id="54.SAMN02745121_01397"/>
<evidence type="ECO:0000313" key="3">
    <source>
        <dbReference type="Proteomes" id="UP000199400"/>
    </source>
</evidence>
<reference evidence="3" key="1">
    <citation type="submission" date="2016-10" db="EMBL/GenBank/DDBJ databases">
        <authorList>
            <person name="Varghese N."/>
            <person name="Submissions S."/>
        </authorList>
    </citation>
    <scope>NUCLEOTIDE SEQUENCE [LARGE SCALE GENOMIC DNA]</scope>
    <source>
        <strain evidence="3">ATCC 25963</strain>
    </source>
</reference>
<organism evidence="2 3">
    <name type="scientific">Nannocystis exedens</name>
    <dbReference type="NCBI Taxonomy" id="54"/>
    <lineage>
        <taxon>Bacteria</taxon>
        <taxon>Pseudomonadati</taxon>
        <taxon>Myxococcota</taxon>
        <taxon>Polyangia</taxon>
        <taxon>Nannocystales</taxon>
        <taxon>Nannocystaceae</taxon>
        <taxon>Nannocystis</taxon>
    </lineage>
</organism>
<name>A0A1I1UY04_9BACT</name>
<dbReference type="AlphaFoldDB" id="A0A1I1UY04"/>
<dbReference type="Proteomes" id="UP000199400">
    <property type="component" value="Unassembled WGS sequence"/>
</dbReference>
<accession>A0A1I1UY04</accession>